<keyword evidence="2" id="KW-1185">Reference proteome</keyword>
<dbReference type="EMBL" id="CM001377">
    <property type="protein sequence ID" value="EHM09471.1"/>
    <property type="molecule type" value="Genomic_DNA"/>
</dbReference>
<evidence type="ECO:0000313" key="2">
    <source>
        <dbReference type="Proteomes" id="UP000005730"/>
    </source>
</evidence>
<protein>
    <submittedName>
        <fullName evidence="1">Uncharacterized protein</fullName>
    </submittedName>
</protein>
<evidence type="ECO:0000313" key="1">
    <source>
        <dbReference type="EMBL" id="EHM09471.1"/>
    </source>
</evidence>
<name>H0UP58_9BACT</name>
<dbReference type="AlphaFoldDB" id="H0UP58"/>
<dbReference type="eggNOG" id="ENOG5033RUD">
    <property type="taxonomic scope" value="Bacteria"/>
</dbReference>
<dbReference type="Proteomes" id="UP000005730">
    <property type="component" value="Chromosome"/>
</dbReference>
<reference evidence="1 2" key="1">
    <citation type="submission" date="2011-10" db="EMBL/GenBank/DDBJ databases">
        <title>The Noncontiguous Finished genome of Thermanaerovibrio velox DSM 12556.</title>
        <authorList>
            <consortium name="US DOE Joint Genome Institute (JGI-PGF)"/>
            <person name="Lucas S."/>
            <person name="Copeland A."/>
            <person name="Lapidus A."/>
            <person name="Glavina del Rio T."/>
            <person name="Dalin E."/>
            <person name="Tice H."/>
            <person name="Bruce D."/>
            <person name="Goodwin L."/>
            <person name="Pitluck S."/>
            <person name="Peters L."/>
            <person name="Mikhailova N."/>
            <person name="Teshima H."/>
            <person name="Kyrpides N."/>
            <person name="Mavromatis K."/>
            <person name="Ivanova N."/>
            <person name="Markowitz V."/>
            <person name="Cheng J.-F."/>
            <person name="Hugenholtz P."/>
            <person name="Woyke T."/>
            <person name="Wu D."/>
            <person name="Spring S."/>
            <person name="Brambilla E.-M."/>
            <person name="Klenk H.-P."/>
            <person name="Eisen J.A."/>
        </authorList>
    </citation>
    <scope>NUCLEOTIDE SEQUENCE [LARGE SCALE GENOMIC DNA]</scope>
    <source>
        <strain evidence="1 2">DSM 12556</strain>
    </source>
</reference>
<sequence length="337" mass="36446">MGWPCGAFCGSVTYLGVVPAGWCGELLYSLKLPLEPRAPVEAVYPDGRRVFLGTVRLIPWKTRYPGFTASRNGSGGEVIASGANALHLLLDVEKGKGRTLSIIPSSTFVAVAGTGSSLVVEGVGGIGLFGRYAPPVGSRVYVVNRLGYRIPFRSKDLLKYGASLEIDVEAPAEDASYIRFENWEGGHVYLAVNGEECPVAVVEKPFDSSGRFLGTLYQVQGGVRANHPGVICVSTSPLGEIGGFQIVPLGHVYDHEMRKVRNMGQWMIVRGLSFERLEGTYPLFSGLIRPFDRSYGGNVGRVLCMMGDSSEWQDLPEALGVQPGVFSDVKEIKILLK</sequence>
<gene>
    <name evidence="1" type="ORF">TheveDRAFT_0301</name>
</gene>
<proteinExistence type="predicted"/>
<organism evidence="1 2">
    <name type="scientific">Thermanaerovibrio velox DSM 12556</name>
    <dbReference type="NCBI Taxonomy" id="926567"/>
    <lineage>
        <taxon>Bacteria</taxon>
        <taxon>Thermotogati</taxon>
        <taxon>Synergistota</taxon>
        <taxon>Synergistia</taxon>
        <taxon>Synergistales</taxon>
        <taxon>Synergistaceae</taxon>
        <taxon>Thermanaerovibrio</taxon>
    </lineage>
</organism>
<accession>H0UP58</accession>
<dbReference type="HOGENOM" id="CLU_051845_0_0_0"/>